<evidence type="ECO:0000313" key="1">
    <source>
        <dbReference type="EMBL" id="KAI4318381.1"/>
    </source>
</evidence>
<dbReference type="Proteomes" id="UP001057402">
    <property type="component" value="Chromosome 10"/>
</dbReference>
<proteinExistence type="predicted"/>
<keyword evidence="2" id="KW-1185">Reference proteome</keyword>
<evidence type="ECO:0000313" key="2">
    <source>
        <dbReference type="Proteomes" id="UP001057402"/>
    </source>
</evidence>
<comment type="caution">
    <text evidence="1">The sequence shown here is derived from an EMBL/GenBank/DDBJ whole genome shotgun (WGS) entry which is preliminary data.</text>
</comment>
<dbReference type="EMBL" id="CM042889">
    <property type="protein sequence ID" value="KAI4318381.1"/>
    <property type="molecule type" value="Genomic_DNA"/>
</dbReference>
<gene>
    <name evidence="1" type="ORF">MLD38_032095</name>
</gene>
<accession>A0ACB9M381</accession>
<reference evidence="2" key="1">
    <citation type="journal article" date="2023" name="Front. Plant Sci.">
        <title>Chromosomal-level genome assembly of Melastoma candidum provides insights into trichome evolution.</title>
        <authorList>
            <person name="Zhong Y."/>
            <person name="Wu W."/>
            <person name="Sun C."/>
            <person name="Zou P."/>
            <person name="Liu Y."/>
            <person name="Dai S."/>
            <person name="Zhou R."/>
        </authorList>
    </citation>
    <scope>NUCLEOTIDE SEQUENCE [LARGE SCALE GENOMIC DNA]</scope>
</reference>
<name>A0ACB9M381_9MYRT</name>
<protein>
    <submittedName>
        <fullName evidence="1">Uncharacterized protein</fullName>
    </submittedName>
</protein>
<organism evidence="1 2">
    <name type="scientific">Melastoma candidum</name>
    <dbReference type="NCBI Taxonomy" id="119954"/>
    <lineage>
        <taxon>Eukaryota</taxon>
        <taxon>Viridiplantae</taxon>
        <taxon>Streptophyta</taxon>
        <taxon>Embryophyta</taxon>
        <taxon>Tracheophyta</taxon>
        <taxon>Spermatophyta</taxon>
        <taxon>Magnoliopsida</taxon>
        <taxon>eudicotyledons</taxon>
        <taxon>Gunneridae</taxon>
        <taxon>Pentapetalae</taxon>
        <taxon>rosids</taxon>
        <taxon>malvids</taxon>
        <taxon>Myrtales</taxon>
        <taxon>Melastomataceae</taxon>
        <taxon>Melastomatoideae</taxon>
        <taxon>Melastomateae</taxon>
        <taxon>Melastoma</taxon>
    </lineage>
</organism>
<sequence length="130" mass="13034">MAASSTASVSPLTVIASSSATAAVPKTKAGRVNLVSGLNPFAGLRAQTGAVASLGMPECADRSFARIVGSLRTQGKGRRVGGGGALSSRCNAAGEIFRIAAIINGLVLVGVAVGFVLLRMEAFVEESEAE</sequence>